<dbReference type="PROSITE" id="PS50090">
    <property type="entry name" value="MYB_LIKE"/>
    <property type="match status" value="3"/>
</dbReference>
<feature type="compositionally biased region" description="Acidic residues" evidence="1">
    <location>
        <begin position="1"/>
        <end position="19"/>
    </location>
</feature>
<dbReference type="PANTHER" id="PTHR33418">
    <property type="entry name" value="HELICASE-ASSOCIATED"/>
    <property type="match status" value="1"/>
</dbReference>
<protein>
    <recommendedName>
        <fullName evidence="6">Myb-like domain-containing protein</fullName>
    </recommendedName>
</protein>
<sequence>MVKKEEEEEEEEEEGENDNETAPTPESSSNDDYSDWKKGNWCWLLPATITNNDSIIIKNETRENDIVCTTCVTHHSAKSEDDDGGTNSNTANSATTTNGITEEDDEDEDDEEEEEEINADEINADEASKTPTNDNDKDKDNNGDDEEEGYESWTEGNWCRLLPVAIETTGPSTKSRRNHKFSHQHYFEGDDDNNSGDEDYIADDDDAKNGSSAKAKTKGKSIKIGYTRLQNDRWNEMFQRLVAYKKNHRSLYTCLTPTPNRYAEDPQLGDWVMKQRRCYKNTEISVERIRRLDYIGFVWKIKEHVPWMEMYQRLVVYKNRHKSINIPSKYADDPKLAKWVNNQRGSYTKNGLSIERINLLESIGFVWDRSDAQWMGMYSKLVAYKKQNKSTQVPIYYTEPLRKWVCTQRRSNKCDKARLSEKRLQLLNSINFAWSVRKDDGDEKTAATTTKTNREPWETSEDKKLVKLVQKTTHKTKNVFVDIARQIEGKDWIQCKYRWYCIKKDIPVVKVKPSNKPWDSREDRKLIRLVNKMTHTFATTTTTATNIYCKDFEEKNLDLEEIAHQFKGKRTSRQCINRWDFIKKRSAVAEAAAAEIAAVAIAGGGGGGHGIDDHPNKKPPPPSNNDRHNNWTTTEDNALNVLVDAYGKEWTEITKYMPGREEDAIKKRWNYIGTTCINSNNVHIGRTGLLDWTGLDWTGLDLFK</sequence>
<dbReference type="InterPro" id="IPR005114">
    <property type="entry name" value="Helicase_assoc"/>
</dbReference>
<dbReference type="SMART" id="SM00717">
    <property type="entry name" value="SANT"/>
    <property type="match status" value="3"/>
</dbReference>
<dbReference type="Pfam" id="PF03457">
    <property type="entry name" value="HA"/>
    <property type="match status" value="3"/>
</dbReference>
<dbReference type="AlphaFoldDB" id="A0A1E7ERK0"/>
<dbReference type="InterPro" id="IPR001005">
    <property type="entry name" value="SANT/Myb"/>
</dbReference>
<dbReference type="EMBL" id="KV784379">
    <property type="protein sequence ID" value="OEU08618.1"/>
    <property type="molecule type" value="Genomic_DNA"/>
</dbReference>
<dbReference type="InParanoid" id="A0A1E7ERK0"/>
<feature type="compositionally biased region" description="Polar residues" evidence="1">
    <location>
        <begin position="20"/>
        <end position="31"/>
    </location>
</feature>
<feature type="region of interest" description="Disordered" evidence="1">
    <location>
        <begin position="76"/>
        <end position="154"/>
    </location>
</feature>
<evidence type="ECO:0000259" key="2">
    <source>
        <dbReference type="PROSITE" id="PS50090"/>
    </source>
</evidence>
<dbReference type="KEGG" id="fcy:FRACYDRAFT_249511"/>
<feature type="domain" description="Myb-like" evidence="2">
    <location>
        <begin position="623"/>
        <end position="673"/>
    </location>
</feature>
<feature type="region of interest" description="Disordered" evidence="1">
    <location>
        <begin position="606"/>
        <end position="634"/>
    </location>
</feature>
<evidence type="ECO:0000313" key="5">
    <source>
        <dbReference type="Proteomes" id="UP000095751"/>
    </source>
</evidence>
<dbReference type="CDD" id="cd00167">
    <property type="entry name" value="SANT"/>
    <property type="match status" value="2"/>
</dbReference>
<dbReference type="Gene3D" id="1.10.10.60">
    <property type="entry name" value="Homeodomain-like"/>
    <property type="match status" value="3"/>
</dbReference>
<dbReference type="Proteomes" id="UP000095751">
    <property type="component" value="Unassembled WGS sequence"/>
</dbReference>
<proteinExistence type="predicted"/>
<feature type="domain" description="Myb-like" evidence="2">
    <location>
        <begin position="510"/>
        <end position="583"/>
    </location>
</feature>
<reference evidence="4 5" key="1">
    <citation type="submission" date="2016-09" db="EMBL/GenBank/DDBJ databases">
        <title>Extensive genetic diversity and differential bi-allelic expression allows diatom success in the polar Southern Ocean.</title>
        <authorList>
            <consortium name="DOE Joint Genome Institute"/>
            <person name="Mock T."/>
            <person name="Otillar R.P."/>
            <person name="Strauss J."/>
            <person name="Dupont C."/>
            <person name="Frickenhaus S."/>
            <person name="Maumus F."/>
            <person name="Mcmullan M."/>
            <person name="Sanges R."/>
            <person name="Schmutz J."/>
            <person name="Toseland A."/>
            <person name="Valas R."/>
            <person name="Veluchamy A."/>
            <person name="Ward B.J."/>
            <person name="Allen A."/>
            <person name="Barry K."/>
            <person name="Falciatore A."/>
            <person name="Ferrante M."/>
            <person name="Fortunato A.E."/>
            <person name="Gloeckner G."/>
            <person name="Gruber A."/>
            <person name="Hipkin R."/>
            <person name="Janech M."/>
            <person name="Kroth P."/>
            <person name="Leese F."/>
            <person name="Lindquist E."/>
            <person name="Lyon B.R."/>
            <person name="Martin J."/>
            <person name="Mayer C."/>
            <person name="Parker M."/>
            <person name="Quesneville H."/>
            <person name="Raymond J."/>
            <person name="Uhlig C."/>
            <person name="Valentin K.U."/>
            <person name="Worden A.Z."/>
            <person name="Armbrust E.V."/>
            <person name="Bowler C."/>
            <person name="Green B."/>
            <person name="Moulton V."/>
            <person name="Van Oosterhout C."/>
            <person name="Grigoriev I."/>
        </authorList>
    </citation>
    <scope>NUCLEOTIDE SEQUENCE [LARGE SCALE GENOMIC DNA]</scope>
    <source>
        <strain evidence="4 5">CCMP1102</strain>
    </source>
</reference>
<organism evidence="4 5">
    <name type="scientific">Fragilariopsis cylindrus CCMP1102</name>
    <dbReference type="NCBI Taxonomy" id="635003"/>
    <lineage>
        <taxon>Eukaryota</taxon>
        <taxon>Sar</taxon>
        <taxon>Stramenopiles</taxon>
        <taxon>Ochrophyta</taxon>
        <taxon>Bacillariophyta</taxon>
        <taxon>Bacillariophyceae</taxon>
        <taxon>Bacillariophycidae</taxon>
        <taxon>Bacillariales</taxon>
        <taxon>Bacillariaceae</taxon>
        <taxon>Fragilariopsis</taxon>
    </lineage>
</organism>
<dbReference type="InterPro" id="IPR009057">
    <property type="entry name" value="Homeodomain-like_sf"/>
</dbReference>
<accession>A0A1E7ERK0</accession>
<feature type="compositionally biased region" description="Acidic residues" evidence="1">
    <location>
        <begin position="101"/>
        <end position="124"/>
    </location>
</feature>
<feature type="domain" description="Myb-like" evidence="2">
    <location>
        <begin position="449"/>
        <end position="499"/>
    </location>
</feature>
<gene>
    <name evidence="4" type="ORF">FRACYDRAFT_249511</name>
</gene>
<feature type="compositionally biased region" description="Acidic residues" evidence="1">
    <location>
        <begin position="189"/>
        <end position="206"/>
    </location>
</feature>
<evidence type="ECO:0008006" key="6">
    <source>
        <dbReference type="Google" id="ProtNLM"/>
    </source>
</evidence>
<keyword evidence="5" id="KW-1185">Reference proteome</keyword>
<name>A0A1E7ERK0_9STRA</name>
<dbReference type="OrthoDB" id="498381at2759"/>
<dbReference type="Pfam" id="PF13921">
    <property type="entry name" value="Myb_DNA-bind_6"/>
    <property type="match status" value="1"/>
</dbReference>
<evidence type="ECO:0000259" key="3">
    <source>
        <dbReference type="PROSITE" id="PS51294"/>
    </source>
</evidence>
<dbReference type="Pfam" id="PF00249">
    <property type="entry name" value="Myb_DNA-binding"/>
    <property type="match status" value="1"/>
</dbReference>
<evidence type="ECO:0000313" key="4">
    <source>
        <dbReference type="EMBL" id="OEU08618.1"/>
    </source>
</evidence>
<dbReference type="PROSITE" id="PS51294">
    <property type="entry name" value="HTH_MYB"/>
    <property type="match status" value="1"/>
</dbReference>
<feature type="region of interest" description="Disordered" evidence="1">
    <location>
        <begin position="1"/>
        <end position="35"/>
    </location>
</feature>
<dbReference type="InterPro" id="IPR017930">
    <property type="entry name" value="Myb_dom"/>
</dbReference>
<feature type="compositionally biased region" description="Low complexity" evidence="1">
    <location>
        <begin position="86"/>
        <end position="98"/>
    </location>
</feature>
<feature type="domain" description="HTH myb-type" evidence="3">
    <location>
        <begin position="627"/>
        <end position="676"/>
    </location>
</feature>
<evidence type="ECO:0000256" key="1">
    <source>
        <dbReference type="SAM" id="MobiDB-lite"/>
    </source>
</evidence>
<feature type="region of interest" description="Disordered" evidence="1">
    <location>
        <begin position="185"/>
        <end position="215"/>
    </location>
</feature>
<dbReference type="SUPFAM" id="SSF46689">
    <property type="entry name" value="Homeodomain-like"/>
    <property type="match status" value="2"/>
</dbReference>
<dbReference type="Gene3D" id="6.10.140.530">
    <property type="match status" value="3"/>
</dbReference>
<dbReference type="PANTHER" id="PTHR33418:SF1">
    <property type="entry name" value="HELICASE-ASSOCIATED DOMAIN-CONTAINING PROTEIN"/>
    <property type="match status" value="1"/>
</dbReference>